<dbReference type="Proteomes" id="UP000054560">
    <property type="component" value="Unassembled WGS sequence"/>
</dbReference>
<dbReference type="RefSeq" id="XP_014152348.1">
    <property type="nucleotide sequence ID" value="XM_014296873.1"/>
</dbReference>
<sequence length="166" mass="18811">MYASLKELRIALRASITTAYTAELNEDIFQAFDMYGKLRQQHIQLELPLPAADLVNYPSAVPATLVTEIRETAAILAVANHNAITALLELLSVSLLFTITYNHYRASDKHPVASSFPYVPEQLTKISLPCDYRPQNEKFLNEYDFRQLDRHITILTQQASSSEIQI</sequence>
<evidence type="ECO:0000313" key="2">
    <source>
        <dbReference type="Proteomes" id="UP000054560"/>
    </source>
</evidence>
<organism evidence="1 2">
    <name type="scientific">Sphaeroforma arctica JP610</name>
    <dbReference type="NCBI Taxonomy" id="667725"/>
    <lineage>
        <taxon>Eukaryota</taxon>
        <taxon>Ichthyosporea</taxon>
        <taxon>Ichthyophonida</taxon>
        <taxon>Sphaeroforma</taxon>
    </lineage>
</organism>
<protein>
    <submittedName>
        <fullName evidence="1">Uncharacterized protein</fullName>
    </submittedName>
</protein>
<proteinExistence type="predicted"/>
<evidence type="ECO:0000313" key="1">
    <source>
        <dbReference type="EMBL" id="KNC78446.1"/>
    </source>
</evidence>
<gene>
    <name evidence="1" type="ORF">SARC_09121</name>
</gene>
<dbReference type="EMBL" id="KQ242487">
    <property type="protein sequence ID" value="KNC78446.1"/>
    <property type="molecule type" value="Genomic_DNA"/>
</dbReference>
<reference evidence="1 2" key="1">
    <citation type="submission" date="2011-02" db="EMBL/GenBank/DDBJ databases">
        <title>The Genome Sequence of Sphaeroforma arctica JP610.</title>
        <authorList>
            <consortium name="The Broad Institute Genome Sequencing Platform"/>
            <person name="Russ C."/>
            <person name="Cuomo C."/>
            <person name="Young S.K."/>
            <person name="Zeng Q."/>
            <person name="Gargeya S."/>
            <person name="Alvarado L."/>
            <person name="Berlin A."/>
            <person name="Chapman S.B."/>
            <person name="Chen Z."/>
            <person name="Freedman E."/>
            <person name="Gellesch M."/>
            <person name="Goldberg J."/>
            <person name="Griggs A."/>
            <person name="Gujja S."/>
            <person name="Heilman E."/>
            <person name="Heiman D."/>
            <person name="Howarth C."/>
            <person name="Mehta T."/>
            <person name="Neiman D."/>
            <person name="Pearson M."/>
            <person name="Roberts A."/>
            <person name="Saif S."/>
            <person name="Shea T."/>
            <person name="Shenoy N."/>
            <person name="Sisk P."/>
            <person name="Stolte C."/>
            <person name="Sykes S."/>
            <person name="White J."/>
            <person name="Yandava C."/>
            <person name="Burger G."/>
            <person name="Gray M.W."/>
            <person name="Holland P.W.H."/>
            <person name="King N."/>
            <person name="Lang F.B.F."/>
            <person name="Roger A.J."/>
            <person name="Ruiz-Trillo I."/>
            <person name="Haas B."/>
            <person name="Nusbaum C."/>
            <person name="Birren B."/>
        </authorList>
    </citation>
    <scope>NUCLEOTIDE SEQUENCE [LARGE SCALE GENOMIC DNA]</scope>
    <source>
        <strain evidence="1 2">JP610</strain>
    </source>
</reference>
<keyword evidence="2" id="KW-1185">Reference proteome</keyword>
<dbReference type="GeneID" id="25909625"/>
<name>A0A0L0FPK7_9EUKA</name>
<dbReference type="AlphaFoldDB" id="A0A0L0FPK7"/>
<accession>A0A0L0FPK7</accession>